<dbReference type="SMART" id="SM00421">
    <property type="entry name" value="HTH_LUXR"/>
    <property type="match status" value="1"/>
</dbReference>
<dbReference type="GO" id="GO:0006355">
    <property type="term" value="P:regulation of DNA-templated transcription"/>
    <property type="evidence" value="ECO:0007669"/>
    <property type="project" value="InterPro"/>
</dbReference>
<reference evidence="5" key="1">
    <citation type="submission" date="2021-03" db="EMBL/GenBank/DDBJ databases">
        <authorList>
            <person name="Lu T."/>
            <person name="Wang Q."/>
            <person name="Han X."/>
        </authorList>
    </citation>
    <scope>NUCLEOTIDE SEQUENCE</scope>
    <source>
        <strain evidence="5">WQ 2009</strain>
    </source>
</reference>
<dbReference type="PRINTS" id="PR00038">
    <property type="entry name" value="HTHLUXR"/>
</dbReference>
<dbReference type="PANTHER" id="PTHR44688">
    <property type="entry name" value="DNA-BINDING TRANSCRIPTIONAL ACTIVATOR DEVR_DOSR"/>
    <property type="match status" value="1"/>
</dbReference>
<keyword evidence="1" id="KW-0805">Transcription regulation</keyword>
<evidence type="ECO:0000259" key="4">
    <source>
        <dbReference type="PROSITE" id="PS50043"/>
    </source>
</evidence>
<evidence type="ECO:0000256" key="1">
    <source>
        <dbReference type="ARBA" id="ARBA00023015"/>
    </source>
</evidence>
<accession>A0A8T4HC20</accession>
<gene>
    <name evidence="5" type="ORF">J5U18_08945</name>
</gene>
<protein>
    <submittedName>
        <fullName evidence="5">Response regulator transcription factor</fullName>
    </submittedName>
</protein>
<dbReference type="InterPro" id="IPR036388">
    <property type="entry name" value="WH-like_DNA-bd_sf"/>
</dbReference>
<dbReference type="SUPFAM" id="SSF46894">
    <property type="entry name" value="C-terminal effector domain of the bipartite response regulators"/>
    <property type="match status" value="1"/>
</dbReference>
<dbReference type="PANTHER" id="PTHR44688:SF16">
    <property type="entry name" value="DNA-BINDING TRANSCRIPTIONAL ACTIVATOR DEVR_DOSR"/>
    <property type="match status" value="1"/>
</dbReference>
<evidence type="ECO:0000313" key="6">
    <source>
        <dbReference type="Proteomes" id="UP000679691"/>
    </source>
</evidence>
<dbReference type="EMBL" id="JAGKSB010000009">
    <property type="protein sequence ID" value="MBP3943686.1"/>
    <property type="molecule type" value="Genomic_DNA"/>
</dbReference>
<dbReference type="InterPro" id="IPR016032">
    <property type="entry name" value="Sig_transdc_resp-reg_C-effctor"/>
</dbReference>
<dbReference type="Proteomes" id="UP000679691">
    <property type="component" value="Unassembled WGS sequence"/>
</dbReference>
<dbReference type="CDD" id="cd06170">
    <property type="entry name" value="LuxR_C_like"/>
    <property type="match status" value="1"/>
</dbReference>
<sequence length="130" mass="15634">MSYSYRIRIKNENYIWVRQLCQAIEVNEGGHLTKTLVKHLRINGDYERPANDYRVFDKNKNIYLDTENIFNLTKREQEILDLIYEGFSSTEIAEKLFKSKFTIDTHRKNILNKTNAKNFQELILRMRVLE</sequence>
<organism evidence="5 6">
    <name type="scientific">Rhinopithecimicrobium faecis</name>
    <dbReference type="NCBI Taxonomy" id="2820698"/>
    <lineage>
        <taxon>Bacteria</taxon>
        <taxon>Pseudomonadati</taxon>
        <taxon>Bacteroidota</taxon>
        <taxon>Sphingobacteriia</taxon>
        <taxon>Sphingobacteriales</taxon>
        <taxon>Sphingobacteriaceae</taxon>
        <taxon>Rhinopithecimicrobium</taxon>
    </lineage>
</organism>
<dbReference type="GO" id="GO:0003677">
    <property type="term" value="F:DNA binding"/>
    <property type="evidence" value="ECO:0007669"/>
    <property type="project" value="UniProtKB-KW"/>
</dbReference>
<keyword evidence="6" id="KW-1185">Reference proteome</keyword>
<comment type="caution">
    <text evidence="5">The sequence shown here is derived from an EMBL/GenBank/DDBJ whole genome shotgun (WGS) entry which is preliminary data.</text>
</comment>
<dbReference type="PROSITE" id="PS50043">
    <property type="entry name" value="HTH_LUXR_2"/>
    <property type="match status" value="1"/>
</dbReference>
<feature type="domain" description="HTH luxR-type" evidence="4">
    <location>
        <begin position="65"/>
        <end position="130"/>
    </location>
</feature>
<evidence type="ECO:0000313" key="5">
    <source>
        <dbReference type="EMBL" id="MBP3943686.1"/>
    </source>
</evidence>
<evidence type="ECO:0000256" key="2">
    <source>
        <dbReference type="ARBA" id="ARBA00023125"/>
    </source>
</evidence>
<proteinExistence type="predicted"/>
<name>A0A8T4HC20_9SPHI</name>
<dbReference type="InterPro" id="IPR000792">
    <property type="entry name" value="Tscrpt_reg_LuxR_C"/>
</dbReference>
<dbReference type="Pfam" id="PF00196">
    <property type="entry name" value="GerE"/>
    <property type="match status" value="1"/>
</dbReference>
<keyword evidence="2" id="KW-0238">DNA-binding</keyword>
<dbReference type="AlphaFoldDB" id="A0A8T4HC20"/>
<dbReference type="Gene3D" id="1.10.10.10">
    <property type="entry name" value="Winged helix-like DNA-binding domain superfamily/Winged helix DNA-binding domain"/>
    <property type="match status" value="1"/>
</dbReference>
<evidence type="ECO:0000256" key="3">
    <source>
        <dbReference type="ARBA" id="ARBA00023163"/>
    </source>
</evidence>
<keyword evidence="3" id="KW-0804">Transcription</keyword>